<dbReference type="RefSeq" id="WP_244354384.1">
    <property type="nucleotide sequence ID" value="NZ_JAJNNZ010000001.1"/>
</dbReference>
<accession>A0A9X2AUR8</accession>
<dbReference type="AlphaFoldDB" id="A0A9X2AUR8"/>
<reference evidence="1" key="1">
    <citation type="submission" date="2021-11" db="EMBL/GenBank/DDBJ databases">
        <title>Vibrio ZSDE26 sp. nov. and Vibrio ZSDZ34 sp. nov., isolated from coastal seawater in Qingdao.</title>
        <authorList>
            <person name="Zhang P."/>
        </authorList>
    </citation>
    <scope>NUCLEOTIDE SEQUENCE</scope>
    <source>
        <strain evidence="1">ZSDZ34</strain>
    </source>
</reference>
<sequence length="250" mass="29794">MSRTFSNSLLMVGQVKHRRFTPIEHSLNYPLFMPCIDLDELDLLCEKVWGFGKHWWHWARFRREDYIGEGDIKHAVHNKVYDITGQRYSGKILMVCHLRYMGLYFSPVNFYYVYDQKGVWRYLLAEVSNTPWNERHYYAISADSGKEKENWTHDKAFHVSPFNPIDQTYVWNIRAPSERLFVHLACHRKNKEFEATVAMTGQEFSSRTLIKQLVRTPIMTIKVLAGIYWHAFKLWLKRAPIYDHPSNVDK</sequence>
<protein>
    <submittedName>
        <fullName evidence="1">DUF1365 domain-containing protein</fullName>
    </submittedName>
</protein>
<dbReference type="PANTHER" id="PTHR33973:SF4">
    <property type="entry name" value="OS07G0153300 PROTEIN"/>
    <property type="match status" value="1"/>
</dbReference>
<name>A0A9X2AUR8_9VIBR</name>
<evidence type="ECO:0000313" key="2">
    <source>
        <dbReference type="Proteomes" id="UP001139488"/>
    </source>
</evidence>
<dbReference type="EMBL" id="JAJNNZ010000001">
    <property type="protein sequence ID" value="MCJ2375401.1"/>
    <property type="molecule type" value="Genomic_DNA"/>
</dbReference>
<dbReference type="Proteomes" id="UP001139488">
    <property type="component" value="Unassembled WGS sequence"/>
</dbReference>
<comment type="caution">
    <text evidence="1">The sequence shown here is derived from an EMBL/GenBank/DDBJ whole genome shotgun (WGS) entry which is preliminary data.</text>
</comment>
<keyword evidence="2" id="KW-1185">Reference proteome</keyword>
<dbReference type="PANTHER" id="PTHR33973">
    <property type="entry name" value="OS07G0153300 PROTEIN"/>
    <property type="match status" value="1"/>
</dbReference>
<organism evidence="1 2">
    <name type="scientific">Vibrio gelatinilyticus</name>
    <dbReference type="NCBI Taxonomy" id="2893468"/>
    <lineage>
        <taxon>Bacteria</taxon>
        <taxon>Pseudomonadati</taxon>
        <taxon>Pseudomonadota</taxon>
        <taxon>Gammaproteobacteria</taxon>
        <taxon>Vibrionales</taxon>
        <taxon>Vibrionaceae</taxon>
        <taxon>Vibrio</taxon>
    </lineage>
</organism>
<gene>
    <name evidence="1" type="ORF">LNL84_00975</name>
</gene>
<evidence type="ECO:0000313" key="1">
    <source>
        <dbReference type="EMBL" id="MCJ2375401.1"/>
    </source>
</evidence>
<dbReference type="InterPro" id="IPR010775">
    <property type="entry name" value="DUF1365"/>
</dbReference>
<proteinExistence type="predicted"/>
<dbReference type="Pfam" id="PF07103">
    <property type="entry name" value="DUF1365"/>
    <property type="match status" value="1"/>
</dbReference>